<dbReference type="Gene3D" id="3.90.640.20">
    <property type="entry name" value="Heat-shock cognate protein, ATPase"/>
    <property type="match status" value="1"/>
</dbReference>
<accession>A0A4Y7RG71</accession>
<dbReference type="Gene3D" id="2.30.39.10">
    <property type="entry name" value="Alpha-1-antitrypsin, domain 1"/>
    <property type="match status" value="1"/>
</dbReference>
<dbReference type="InterPro" id="IPR023795">
    <property type="entry name" value="Serpin_CS"/>
</dbReference>
<dbReference type="InterPro" id="IPR025303">
    <property type="entry name" value="PdaC"/>
</dbReference>
<reference evidence="3 4" key="1">
    <citation type="journal article" date="2018" name="Environ. Microbiol.">
        <title>Novel energy conservation strategies and behaviour of Pelotomaculum schinkii driving syntrophic propionate catabolism.</title>
        <authorList>
            <person name="Hidalgo-Ahumada C.A.P."/>
            <person name="Nobu M.K."/>
            <person name="Narihiro T."/>
            <person name="Tamaki H."/>
            <person name="Liu W.T."/>
            <person name="Kamagata Y."/>
            <person name="Stams A.J.M."/>
            <person name="Imachi H."/>
            <person name="Sousa D.Z."/>
        </authorList>
    </citation>
    <scope>NUCLEOTIDE SEQUENCE [LARGE SCALE GENOMIC DNA]</scope>
    <source>
        <strain evidence="3 4">HH</strain>
    </source>
</reference>
<dbReference type="Pfam" id="PF13739">
    <property type="entry name" value="PdaC"/>
    <property type="match status" value="1"/>
</dbReference>
<dbReference type="SMART" id="SM00093">
    <property type="entry name" value="SERPIN"/>
    <property type="match status" value="1"/>
</dbReference>
<dbReference type="Gene3D" id="3.30.457.10">
    <property type="entry name" value="Copper amine oxidase-like, N-terminal domain"/>
    <property type="match status" value="1"/>
</dbReference>
<dbReference type="SUPFAM" id="SSF55383">
    <property type="entry name" value="Copper amine oxidase, domain N"/>
    <property type="match status" value="1"/>
</dbReference>
<dbReference type="CDD" id="cd19589">
    <property type="entry name" value="serpin_tengpin-like"/>
    <property type="match status" value="1"/>
</dbReference>
<dbReference type="EMBL" id="QFGA01000001">
    <property type="protein sequence ID" value="TEB07692.1"/>
    <property type="molecule type" value="Genomic_DNA"/>
</dbReference>
<protein>
    <submittedName>
        <fullName evidence="3">Anti-sigma-V factor RsiV</fullName>
    </submittedName>
</protein>
<dbReference type="InterPro" id="IPR042185">
    <property type="entry name" value="Serpin_sf_2"/>
</dbReference>
<dbReference type="AlphaFoldDB" id="A0A4Y7RG71"/>
<name>A0A4Y7RG71_9FIRM</name>
<dbReference type="GO" id="GO:0004867">
    <property type="term" value="F:serine-type endopeptidase inhibitor activity"/>
    <property type="evidence" value="ECO:0007669"/>
    <property type="project" value="InterPro"/>
</dbReference>
<organism evidence="3 4">
    <name type="scientific">Pelotomaculum schinkii</name>
    <dbReference type="NCBI Taxonomy" id="78350"/>
    <lineage>
        <taxon>Bacteria</taxon>
        <taxon>Bacillati</taxon>
        <taxon>Bacillota</taxon>
        <taxon>Clostridia</taxon>
        <taxon>Eubacteriales</taxon>
        <taxon>Desulfotomaculaceae</taxon>
        <taxon>Pelotomaculum</taxon>
    </lineage>
</organism>
<dbReference type="InterPro" id="IPR036186">
    <property type="entry name" value="Serpin_sf"/>
</dbReference>
<dbReference type="InterPro" id="IPR037126">
    <property type="entry name" value="PdaC/RsiV-like_sf"/>
</dbReference>
<dbReference type="PANTHER" id="PTHR11461">
    <property type="entry name" value="SERINE PROTEASE INHIBITOR, SERPIN"/>
    <property type="match status" value="1"/>
</dbReference>
<evidence type="ECO:0000256" key="1">
    <source>
        <dbReference type="RuleBase" id="RU000411"/>
    </source>
</evidence>
<dbReference type="InterPro" id="IPR023796">
    <property type="entry name" value="Serpin_dom"/>
</dbReference>
<dbReference type="Gene3D" id="3.30.565.40">
    <property type="entry name" value="Fervidobacterium nodosum Rt17-B1 like"/>
    <property type="match status" value="1"/>
</dbReference>
<comment type="similarity">
    <text evidence="1">Belongs to the serpin family.</text>
</comment>
<dbReference type="InterPro" id="IPR021729">
    <property type="entry name" value="DUF3298"/>
</dbReference>
<dbReference type="InterPro" id="IPR042178">
    <property type="entry name" value="Serpin_sf_1"/>
</dbReference>
<dbReference type="RefSeq" id="WP_190239526.1">
    <property type="nucleotide sequence ID" value="NZ_QFGA01000001.1"/>
</dbReference>
<dbReference type="InterPro" id="IPR036582">
    <property type="entry name" value="Mao_N_sf"/>
</dbReference>
<dbReference type="Pfam" id="PF11738">
    <property type="entry name" value="DUF3298"/>
    <property type="match status" value="1"/>
</dbReference>
<dbReference type="Proteomes" id="UP000298324">
    <property type="component" value="Unassembled WGS sequence"/>
</dbReference>
<gene>
    <name evidence="3" type="primary">rsiV</name>
    <name evidence="3" type="ORF">Psch_01247</name>
</gene>
<sequence>MTKKAIMMGVIISLILAMPAYGFTAKKMQAAIVLDNAKIEACAYIFGGDIYLPLRAVGEALGYEIQWSEKDKTVSVSKTGKNIMIDMNNDKITVDDHVCYMSGDYSGKGFNGGTTIGDRVYMRTDFFSDNFGLKVQWDGLNGIIQLESVIENAISIKTVKEASETDKIKVTLQYPQVDGLADKTVQDSINSIFEKSATDARNEGLKNAEEMEKVVASGYTGTLNKCETYFDYRLKYNQNGLLSVVFMDYQYAGGAHGLMVQSSHTFDLKTGEEYRLKDLVKSDADYVSLINNTVRNEINNRVKEGMLSENAPFKTIKDEQDFYLSNNAVVVYFQQYEYWPYAAGIQEFPVEFSALKEMLKHDFGFLNDNVKEQTRPEDIENGMSGEGKLFMAINKAGIQLLQKISVEEEGQNTILSPVSVSTMLAVLANGAAGKTRAEISAIINPEQLPAKEMNEKYRDTINNLIRSGYEENGKKTTLVELANSLWIQENLRVKDGFLKDAKTYYEADAYNVNFADDSAVSAMNRWIEDKTHNKIQNYLSEVSPQTAMVAFSSLYFNGKWQSPFDKSKTQKEDFQLSDGSTVKVDMMNAERRIGYYEDDQIQAGSFNYYGCSMLVILPKSSTGAYLPGVGYAEVNKALSNLENMKVKIKFPKFNFAQKNDLVSHLKSMGLDSAFDSGSADFTGIADRSAGFNLYISDISQKCTISVDEEGTEAAALTSVVLAGSSMPRENTPPEFYLNKPFIFVIRDDRTGLILFIGKVKNPLDHGRP</sequence>
<dbReference type="SUPFAM" id="SSF56574">
    <property type="entry name" value="Serpins"/>
    <property type="match status" value="1"/>
</dbReference>
<dbReference type="PANTHER" id="PTHR11461:SF211">
    <property type="entry name" value="GH10112P-RELATED"/>
    <property type="match status" value="1"/>
</dbReference>
<dbReference type="InterPro" id="IPR012854">
    <property type="entry name" value="Cu_amine_oxidase-like_N"/>
</dbReference>
<feature type="domain" description="Serpin" evidence="2">
    <location>
        <begin position="398"/>
        <end position="762"/>
    </location>
</feature>
<comment type="caution">
    <text evidence="3">The sequence shown here is derived from an EMBL/GenBank/DDBJ whole genome shotgun (WGS) entry which is preliminary data.</text>
</comment>
<evidence type="ECO:0000313" key="3">
    <source>
        <dbReference type="EMBL" id="TEB07692.1"/>
    </source>
</evidence>
<dbReference type="InterPro" id="IPR000215">
    <property type="entry name" value="Serpin_fam"/>
</dbReference>
<dbReference type="Pfam" id="PF07833">
    <property type="entry name" value="Cu_amine_oxidN1"/>
    <property type="match status" value="1"/>
</dbReference>
<dbReference type="Pfam" id="PF00079">
    <property type="entry name" value="Serpin"/>
    <property type="match status" value="1"/>
</dbReference>
<dbReference type="PROSITE" id="PS00284">
    <property type="entry name" value="SERPIN"/>
    <property type="match status" value="1"/>
</dbReference>
<evidence type="ECO:0000259" key="2">
    <source>
        <dbReference type="SMART" id="SM00093"/>
    </source>
</evidence>
<evidence type="ECO:0000313" key="4">
    <source>
        <dbReference type="Proteomes" id="UP000298324"/>
    </source>
</evidence>
<keyword evidence="4" id="KW-1185">Reference proteome</keyword>
<proteinExistence type="inferred from homology"/>
<dbReference type="Gene3D" id="3.30.497.10">
    <property type="entry name" value="Antithrombin, subunit I, domain 2"/>
    <property type="match status" value="1"/>
</dbReference>
<dbReference type="GO" id="GO:0005615">
    <property type="term" value="C:extracellular space"/>
    <property type="evidence" value="ECO:0007669"/>
    <property type="project" value="InterPro"/>
</dbReference>